<dbReference type="Proteomes" id="UP000235564">
    <property type="component" value="Unassembled WGS sequence"/>
</dbReference>
<evidence type="ECO:0000313" key="4">
    <source>
        <dbReference type="Proteomes" id="UP000235564"/>
    </source>
</evidence>
<feature type="region of interest" description="Disordered" evidence="1">
    <location>
        <begin position="1"/>
        <end position="28"/>
    </location>
</feature>
<protein>
    <recommendedName>
        <fullName evidence="2">DUF6956 domain-containing protein</fullName>
    </recommendedName>
</protein>
<dbReference type="OrthoDB" id="1073790at2"/>
<organism evidence="3 4">
    <name type="scientific">Hoylesella buccalis</name>
    <dbReference type="NCBI Taxonomy" id="28127"/>
    <lineage>
        <taxon>Bacteria</taxon>
        <taxon>Pseudomonadati</taxon>
        <taxon>Bacteroidota</taxon>
        <taxon>Bacteroidia</taxon>
        <taxon>Bacteroidales</taxon>
        <taxon>Prevotellaceae</taxon>
        <taxon>Hoylesella</taxon>
    </lineage>
</organism>
<dbReference type="AlphaFoldDB" id="A0A2N6QQS6"/>
<dbReference type="EMBL" id="PNGJ01000005">
    <property type="protein sequence ID" value="PMC24128.1"/>
    <property type="molecule type" value="Genomic_DNA"/>
</dbReference>
<evidence type="ECO:0000313" key="3">
    <source>
        <dbReference type="EMBL" id="PMC24128.1"/>
    </source>
</evidence>
<comment type="caution">
    <text evidence="3">The sequence shown here is derived from an EMBL/GenBank/DDBJ whole genome shotgun (WGS) entry which is preliminary data.</text>
</comment>
<gene>
    <name evidence="3" type="ORF">CJ231_07615</name>
</gene>
<dbReference type="InterPro" id="IPR054231">
    <property type="entry name" value="DUF6956"/>
</dbReference>
<reference evidence="3 4" key="1">
    <citation type="submission" date="2017-09" db="EMBL/GenBank/DDBJ databases">
        <title>Bacterial strain isolated from the female urinary microbiota.</title>
        <authorList>
            <person name="Thomas-White K."/>
            <person name="Kumar N."/>
            <person name="Forster S."/>
            <person name="Putonti C."/>
            <person name="Lawley T."/>
            <person name="Wolfe A.J."/>
        </authorList>
    </citation>
    <scope>NUCLEOTIDE SEQUENCE [LARGE SCALE GENOMIC DNA]</scope>
    <source>
        <strain evidence="3 4">UMB0536</strain>
    </source>
</reference>
<name>A0A2N6QQS6_9BACT</name>
<sequence>MCQTHVGRVPSRTGQVADGKGRKGGQPMNTTYQTLIVKFSEPITALDGIFDDAGAWGTDTLKGWIDDYESTRFTATDSHTAVITSEYNMECVKEWLQRQTPIAEMREF</sequence>
<evidence type="ECO:0000259" key="2">
    <source>
        <dbReference type="Pfam" id="PF22273"/>
    </source>
</evidence>
<accession>A0A2N6QQS6</accession>
<feature type="domain" description="DUF6956" evidence="2">
    <location>
        <begin position="28"/>
        <end position="107"/>
    </location>
</feature>
<proteinExistence type="predicted"/>
<dbReference type="Pfam" id="PF22273">
    <property type="entry name" value="DUF6956"/>
    <property type="match status" value="1"/>
</dbReference>
<evidence type="ECO:0000256" key="1">
    <source>
        <dbReference type="SAM" id="MobiDB-lite"/>
    </source>
</evidence>